<keyword evidence="1" id="KW-0472">Membrane</keyword>
<feature type="transmembrane region" description="Helical" evidence="1">
    <location>
        <begin position="552"/>
        <end position="575"/>
    </location>
</feature>
<proteinExistence type="predicted"/>
<feature type="transmembrane region" description="Helical" evidence="1">
    <location>
        <begin position="422"/>
        <end position="440"/>
    </location>
</feature>
<evidence type="ECO:0000313" key="4">
    <source>
        <dbReference type="Proteomes" id="UP000279236"/>
    </source>
</evidence>
<feature type="transmembrane region" description="Helical" evidence="1">
    <location>
        <begin position="391"/>
        <end position="410"/>
    </location>
</feature>
<dbReference type="Proteomes" id="UP000279236">
    <property type="component" value="Unassembled WGS sequence"/>
</dbReference>
<feature type="chain" id="PRO_5019350136" description="TRP C-terminal domain-containing protein" evidence="2">
    <location>
        <begin position="22"/>
        <end position="613"/>
    </location>
</feature>
<evidence type="ECO:0008006" key="5">
    <source>
        <dbReference type="Google" id="ProtNLM"/>
    </source>
</evidence>
<organism evidence="3 4">
    <name type="scientific">Apiotrichum porosum</name>
    <dbReference type="NCBI Taxonomy" id="105984"/>
    <lineage>
        <taxon>Eukaryota</taxon>
        <taxon>Fungi</taxon>
        <taxon>Dikarya</taxon>
        <taxon>Basidiomycota</taxon>
        <taxon>Agaricomycotina</taxon>
        <taxon>Tremellomycetes</taxon>
        <taxon>Trichosporonales</taxon>
        <taxon>Trichosporonaceae</taxon>
        <taxon>Apiotrichum</taxon>
    </lineage>
</organism>
<feature type="signal peptide" evidence="2">
    <location>
        <begin position="1"/>
        <end position="21"/>
    </location>
</feature>
<comment type="caution">
    <text evidence="3">The sequence shown here is derived from an EMBL/GenBank/DDBJ whole genome shotgun (WGS) entry which is preliminary data.</text>
</comment>
<name>A0A427XG20_9TREE</name>
<protein>
    <recommendedName>
        <fullName evidence="5">TRP C-terminal domain-containing protein</fullName>
    </recommendedName>
</protein>
<feature type="transmembrane region" description="Helical" evidence="1">
    <location>
        <begin position="519"/>
        <end position="540"/>
    </location>
</feature>
<keyword evidence="1" id="KW-0812">Transmembrane</keyword>
<dbReference type="EMBL" id="RSCE01000014">
    <property type="protein sequence ID" value="RSH77849.1"/>
    <property type="molecule type" value="Genomic_DNA"/>
</dbReference>
<sequence>MRFQWLVAAAAAVGIAVPVAARSEFDNIKVVDNFSKNFLFPNSLIQAHAINSTLFSEDVRGTVDAMLTASNDQVGLHARHVTDLSFDGRELNTEYMFGLFARLNETGPSFLGTPVNYTVNGIMSENDNILASVVFDFHYPYIDEIFPLELITFFTINEAGEISEYSTTFRRWSWASDIVLPKQVPAMAKYMNITDWDDDAWLIHHYMSHQTCVGAQAFCHGDNKQYQSYDDCMHFLTKKKVGEMYRLGDDNLACRFLHVGMLELRPSIHCDHVGPSGGDMCIARDYDEVVRANHFLHGFIAPAVITPENRKLLDGMAMTAGATIPSLLEISMSLKDVHSWDATAFTANVFWLMALIWLTTKLVDFLFHRLHTRFDFEEVYEKSAIDKQRDVVMYCVNIFFITVALALLLATTPALGGVYELWMLQLMRFAALTICSLYMFELVFRWNLQPILIAHRLLTIFITAFAYASFEYCQSPVYLISLVIWLIQSTTDQIMYLALLGDTLKWDHVVVSQLYKIAAVQTGIFDIGSIIALVAFWAVAENYNYRPINAVWTASVWISALCVLAAQTWGSYVLWKEGEKHTAIRLGGDSSATVPLLGGSANGSPRTSHENRA</sequence>
<keyword evidence="2" id="KW-0732">Signal</keyword>
<dbReference type="AlphaFoldDB" id="A0A427XG20"/>
<dbReference type="GeneID" id="39587455"/>
<keyword evidence="1" id="KW-1133">Transmembrane helix</keyword>
<dbReference type="RefSeq" id="XP_028472996.1">
    <property type="nucleotide sequence ID" value="XM_028618629.1"/>
</dbReference>
<reference evidence="3 4" key="1">
    <citation type="submission" date="2018-11" db="EMBL/GenBank/DDBJ databases">
        <title>Genome sequence of Apiotrichum porosum DSM 27194.</title>
        <authorList>
            <person name="Aliyu H."/>
            <person name="Gorte O."/>
            <person name="Ochsenreither K."/>
        </authorList>
    </citation>
    <scope>NUCLEOTIDE SEQUENCE [LARGE SCALE GENOMIC DNA]</scope>
    <source>
        <strain evidence="3 4">DSM 27194</strain>
    </source>
</reference>
<dbReference type="OrthoDB" id="10010954at2759"/>
<keyword evidence="4" id="KW-1185">Reference proteome</keyword>
<evidence type="ECO:0000256" key="1">
    <source>
        <dbReference type="SAM" id="Phobius"/>
    </source>
</evidence>
<feature type="transmembrane region" description="Helical" evidence="1">
    <location>
        <begin position="476"/>
        <end position="499"/>
    </location>
</feature>
<evidence type="ECO:0000313" key="3">
    <source>
        <dbReference type="EMBL" id="RSH77849.1"/>
    </source>
</evidence>
<gene>
    <name evidence="3" type="ORF">EHS24_002912</name>
</gene>
<accession>A0A427XG20</accession>
<evidence type="ECO:0000256" key="2">
    <source>
        <dbReference type="SAM" id="SignalP"/>
    </source>
</evidence>